<evidence type="ECO:0000313" key="2">
    <source>
        <dbReference type="Proteomes" id="UP001633002"/>
    </source>
</evidence>
<gene>
    <name evidence="1" type="ORF">R1sor_024947</name>
</gene>
<comment type="caution">
    <text evidence="1">The sequence shown here is derived from an EMBL/GenBank/DDBJ whole genome shotgun (WGS) entry which is preliminary data.</text>
</comment>
<dbReference type="AlphaFoldDB" id="A0ABD3G959"/>
<protein>
    <submittedName>
        <fullName evidence="1">Uncharacterized protein</fullName>
    </submittedName>
</protein>
<evidence type="ECO:0000313" key="1">
    <source>
        <dbReference type="EMBL" id="KAL3674999.1"/>
    </source>
</evidence>
<reference evidence="1 2" key="1">
    <citation type="submission" date="2024-09" db="EMBL/GenBank/DDBJ databases">
        <title>Chromosome-scale assembly of Riccia sorocarpa.</title>
        <authorList>
            <person name="Paukszto L."/>
        </authorList>
    </citation>
    <scope>NUCLEOTIDE SEQUENCE [LARGE SCALE GENOMIC DNA]</scope>
    <source>
        <strain evidence="1">LP-2024</strain>
        <tissue evidence="1">Aerial parts of the thallus</tissue>
    </source>
</reference>
<keyword evidence="2" id="KW-1185">Reference proteome</keyword>
<dbReference type="EMBL" id="JBJQOH010000008">
    <property type="protein sequence ID" value="KAL3674999.1"/>
    <property type="molecule type" value="Genomic_DNA"/>
</dbReference>
<proteinExistence type="predicted"/>
<dbReference type="Proteomes" id="UP001633002">
    <property type="component" value="Unassembled WGS sequence"/>
</dbReference>
<name>A0ABD3G959_9MARC</name>
<sequence length="143" mass="15469">MWTMGSQSAARAVLQEQYAPAAYCKRNKKTASRINSLAVVGPGVGCAGGIVGVGNVGVIVPGLWSKSTDTASPISKLRVGVGKKKRKRRSHIPHAPEVLPVCPDKHILLWSGDKPQKKPAATEMMYKLKIKRVGEEDLDDLFH</sequence>
<organism evidence="1 2">
    <name type="scientific">Riccia sorocarpa</name>
    <dbReference type="NCBI Taxonomy" id="122646"/>
    <lineage>
        <taxon>Eukaryota</taxon>
        <taxon>Viridiplantae</taxon>
        <taxon>Streptophyta</taxon>
        <taxon>Embryophyta</taxon>
        <taxon>Marchantiophyta</taxon>
        <taxon>Marchantiopsida</taxon>
        <taxon>Marchantiidae</taxon>
        <taxon>Marchantiales</taxon>
        <taxon>Ricciaceae</taxon>
        <taxon>Riccia</taxon>
    </lineage>
</organism>
<accession>A0ABD3G959</accession>